<keyword evidence="1" id="KW-1133">Transmembrane helix</keyword>
<evidence type="ECO:0000256" key="1">
    <source>
        <dbReference type="SAM" id="Phobius"/>
    </source>
</evidence>
<evidence type="ECO:0000313" key="3">
    <source>
        <dbReference type="Proteomes" id="UP000198836"/>
    </source>
</evidence>
<feature type="transmembrane region" description="Helical" evidence="1">
    <location>
        <begin position="193"/>
        <end position="212"/>
    </location>
</feature>
<sequence length="263" mass="30414">MNKNLRLIEKIFLIAYASIWLLVYLLSRFFLEIYTDDLPSSMWKWLFILIVPFSLYATVRTVFSKEYKWYSAIGHFVMYTLLGLFTGNYIVVNGDILISSAIKTPSLKRAEVIEVRKVFYKSSFNSTSVTLKIAEKVDTFQGRPFVYFYLKNRKAVSIRCGRSFLGNEYACTVGIESCEKLGARWMHFKDQIYRVRIVLAIMLLVIVAGFLASIKLQNNTKTETLKIGFWKLMGIVMGILLAISLLFYVGLFAYVKFFSGKHF</sequence>
<name>A0A1I0SGU2_9SPHI</name>
<dbReference type="Proteomes" id="UP000198836">
    <property type="component" value="Unassembled WGS sequence"/>
</dbReference>
<evidence type="ECO:0000313" key="2">
    <source>
        <dbReference type="EMBL" id="SFA38709.1"/>
    </source>
</evidence>
<organism evidence="2 3">
    <name type="scientific">Pedobacter suwonensis</name>
    <dbReference type="NCBI Taxonomy" id="332999"/>
    <lineage>
        <taxon>Bacteria</taxon>
        <taxon>Pseudomonadati</taxon>
        <taxon>Bacteroidota</taxon>
        <taxon>Sphingobacteriia</taxon>
        <taxon>Sphingobacteriales</taxon>
        <taxon>Sphingobacteriaceae</taxon>
        <taxon>Pedobacter</taxon>
    </lineage>
</organism>
<proteinExistence type="predicted"/>
<feature type="transmembrane region" description="Helical" evidence="1">
    <location>
        <begin position="69"/>
        <end position="92"/>
    </location>
</feature>
<accession>A0A1I0SGU2</accession>
<dbReference type="EMBL" id="FOJM01000001">
    <property type="protein sequence ID" value="SFA38709.1"/>
    <property type="molecule type" value="Genomic_DNA"/>
</dbReference>
<dbReference type="RefSeq" id="WP_134203626.1">
    <property type="nucleotide sequence ID" value="NZ_FOJM01000001.1"/>
</dbReference>
<feature type="transmembrane region" description="Helical" evidence="1">
    <location>
        <begin position="12"/>
        <end position="31"/>
    </location>
</feature>
<feature type="transmembrane region" description="Helical" evidence="1">
    <location>
        <begin position="232"/>
        <end position="255"/>
    </location>
</feature>
<keyword evidence="3" id="KW-1185">Reference proteome</keyword>
<protein>
    <submittedName>
        <fullName evidence="2">Uncharacterized protein</fullName>
    </submittedName>
</protein>
<gene>
    <name evidence="2" type="ORF">SAMN04488511_101270</name>
</gene>
<dbReference type="OrthoDB" id="763595at2"/>
<keyword evidence="1" id="KW-0812">Transmembrane</keyword>
<dbReference type="AlphaFoldDB" id="A0A1I0SGU2"/>
<feature type="transmembrane region" description="Helical" evidence="1">
    <location>
        <begin position="43"/>
        <end position="63"/>
    </location>
</feature>
<keyword evidence="1" id="KW-0472">Membrane</keyword>
<reference evidence="3" key="1">
    <citation type="submission" date="2016-10" db="EMBL/GenBank/DDBJ databases">
        <authorList>
            <person name="Varghese N."/>
            <person name="Submissions S."/>
        </authorList>
    </citation>
    <scope>NUCLEOTIDE SEQUENCE [LARGE SCALE GENOMIC DNA]</scope>
    <source>
        <strain evidence="3">DSM 18130</strain>
    </source>
</reference>